<dbReference type="EMBL" id="KV878586">
    <property type="protein sequence ID" value="OJJ58951.1"/>
    <property type="molecule type" value="Genomic_DNA"/>
</dbReference>
<dbReference type="GeneID" id="63763100"/>
<dbReference type="PANTHER" id="PTHR40375:SF2">
    <property type="entry name" value="SPORULATION-SPECIFIC PROTEIN 22"/>
    <property type="match status" value="1"/>
</dbReference>
<keyword evidence="1" id="KW-0469">Meiosis</keyword>
<dbReference type="Proteomes" id="UP000184356">
    <property type="component" value="Unassembled WGS sequence"/>
</dbReference>
<reference evidence="3" key="1">
    <citation type="journal article" date="2017" name="Genome Biol.">
        <title>Comparative genomics reveals high biological diversity and specific adaptations in the industrially and medically important fungal genus Aspergillus.</title>
        <authorList>
            <person name="de Vries R.P."/>
            <person name="Riley R."/>
            <person name="Wiebenga A."/>
            <person name="Aguilar-Osorio G."/>
            <person name="Amillis S."/>
            <person name="Uchima C.A."/>
            <person name="Anderluh G."/>
            <person name="Asadollahi M."/>
            <person name="Askin M."/>
            <person name="Barry K."/>
            <person name="Battaglia E."/>
            <person name="Bayram O."/>
            <person name="Benocci T."/>
            <person name="Braus-Stromeyer S.A."/>
            <person name="Caldana C."/>
            <person name="Canovas D."/>
            <person name="Cerqueira G.C."/>
            <person name="Chen F."/>
            <person name="Chen W."/>
            <person name="Choi C."/>
            <person name="Clum A."/>
            <person name="Dos Santos R.A."/>
            <person name="Damasio A.R."/>
            <person name="Diallinas G."/>
            <person name="Emri T."/>
            <person name="Fekete E."/>
            <person name="Flipphi M."/>
            <person name="Freyberg S."/>
            <person name="Gallo A."/>
            <person name="Gournas C."/>
            <person name="Habgood R."/>
            <person name="Hainaut M."/>
            <person name="Harispe M.L."/>
            <person name="Henrissat B."/>
            <person name="Hilden K.S."/>
            <person name="Hope R."/>
            <person name="Hossain A."/>
            <person name="Karabika E."/>
            <person name="Karaffa L."/>
            <person name="Karanyi Z."/>
            <person name="Krasevec N."/>
            <person name="Kuo A."/>
            <person name="Kusch H."/>
            <person name="LaButti K."/>
            <person name="Lagendijk E.L."/>
            <person name="Lapidus A."/>
            <person name="Levasseur A."/>
            <person name="Lindquist E."/>
            <person name="Lipzen A."/>
            <person name="Logrieco A.F."/>
            <person name="MacCabe A."/>
            <person name="Maekelae M.R."/>
            <person name="Malavazi I."/>
            <person name="Melin P."/>
            <person name="Meyer V."/>
            <person name="Mielnichuk N."/>
            <person name="Miskei M."/>
            <person name="Molnar A.P."/>
            <person name="Mule G."/>
            <person name="Ngan C.Y."/>
            <person name="Orejas M."/>
            <person name="Orosz E."/>
            <person name="Ouedraogo J.P."/>
            <person name="Overkamp K.M."/>
            <person name="Park H.-S."/>
            <person name="Perrone G."/>
            <person name="Piumi F."/>
            <person name="Punt P.J."/>
            <person name="Ram A.F."/>
            <person name="Ramon A."/>
            <person name="Rauscher S."/>
            <person name="Record E."/>
            <person name="Riano-Pachon D.M."/>
            <person name="Robert V."/>
            <person name="Roehrig J."/>
            <person name="Ruller R."/>
            <person name="Salamov A."/>
            <person name="Salih N.S."/>
            <person name="Samson R.A."/>
            <person name="Sandor E."/>
            <person name="Sanguinetti M."/>
            <person name="Schuetze T."/>
            <person name="Sepcic K."/>
            <person name="Shelest E."/>
            <person name="Sherlock G."/>
            <person name="Sophianopoulou V."/>
            <person name="Squina F.M."/>
            <person name="Sun H."/>
            <person name="Susca A."/>
            <person name="Todd R.B."/>
            <person name="Tsang A."/>
            <person name="Unkles S.E."/>
            <person name="van de Wiele N."/>
            <person name="van Rossen-Uffink D."/>
            <person name="Oliveira J.V."/>
            <person name="Vesth T.C."/>
            <person name="Visser J."/>
            <person name="Yu J.-H."/>
            <person name="Zhou M."/>
            <person name="Andersen M.R."/>
            <person name="Archer D.B."/>
            <person name="Baker S.E."/>
            <person name="Benoit I."/>
            <person name="Brakhage A.A."/>
            <person name="Braus G.H."/>
            <person name="Fischer R."/>
            <person name="Frisvad J.C."/>
            <person name="Goldman G.H."/>
            <person name="Houbraken J."/>
            <person name="Oakley B."/>
            <person name="Pocsi I."/>
            <person name="Scazzocchio C."/>
            <person name="Seiboth B."/>
            <person name="vanKuyk P.A."/>
            <person name="Wortman J."/>
            <person name="Dyer P.S."/>
            <person name="Grigoriev I.V."/>
        </authorList>
    </citation>
    <scope>NUCLEOTIDE SEQUENCE [LARGE SCALE GENOMIC DNA]</scope>
    <source>
        <strain evidence="3">CBS 593.65</strain>
    </source>
</reference>
<name>A0A1L9THT9_9EURO</name>
<dbReference type="GO" id="GO:0051321">
    <property type="term" value="P:meiotic cell cycle"/>
    <property type="evidence" value="ECO:0007669"/>
    <property type="project" value="UniProtKB-KW"/>
</dbReference>
<accession>A0A1L9THT9</accession>
<dbReference type="Pfam" id="PF08631">
    <property type="entry name" value="SPO22"/>
    <property type="match status" value="1"/>
</dbReference>
<evidence type="ECO:0008006" key="4">
    <source>
        <dbReference type="Google" id="ProtNLM"/>
    </source>
</evidence>
<dbReference type="GO" id="GO:0090173">
    <property type="term" value="P:regulation of synaptonemal complex assembly"/>
    <property type="evidence" value="ECO:0007669"/>
    <property type="project" value="InterPro"/>
</dbReference>
<dbReference type="STRING" id="1036612.A0A1L9THT9"/>
<dbReference type="InterPro" id="IPR013940">
    <property type="entry name" value="Spo22/ZIP4/TEX11"/>
</dbReference>
<dbReference type="PANTHER" id="PTHR40375">
    <property type="entry name" value="SPORULATION-SPECIFIC PROTEIN 22"/>
    <property type="match status" value="1"/>
</dbReference>
<evidence type="ECO:0000313" key="3">
    <source>
        <dbReference type="Proteomes" id="UP000184356"/>
    </source>
</evidence>
<gene>
    <name evidence="2" type="ORF">ASPSYDRAFT_45368</name>
</gene>
<organism evidence="2 3">
    <name type="scientific">Aspergillus sydowii CBS 593.65</name>
    <dbReference type="NCBI Taxonomy" id="1036612"/>
    <lineage>
        <taxon>Eukaryota</taxon>
        <taxon>Fungi</taxon>
        <taxon>Dikarya</taxon>
        <taxon>Ascomycota</taxon>
        <taxon>Pezizomycotina</taxon>
        <taxon>Eurotiomycetes</taxon>
        <taxon>Eurotiomycetidae</taxon>
        <taxon>Eurotiales</taxon>
        <taxon>Aspergillaceae</taxon>
        <taxon>Aspergillus</taxon>
        <taxon>Aspergillus subgen. Nidulantes</taxon>
    </lineage>
</organism>
<protein>
    <recommendedName>
        <fullName evidence="4">Protein ZIP4 homolog</fullName>
    </recommendedName>
</protein>
<dbReference type="OrthoDB" id="65716at2759"/>
<dbReference type="InterPro" id="IPR039057">
    <property type="entry name" value="Spo22/ZIP4"/>
</dbReference>
<evidence type="ECO:0000313" key="2">
    <source>
        <dbReference type="EMBL" id="OJJ58951.1"/>
    </source>
</evidence>
<proteinExistence type="predicted"/>
<keyword evidence="3" id="KW-1185">Reference proteome</keyword>
<sequence length="605" mass="67287">MGSSDTSIKIVYYYITKVGSSSPEIFVQSCKQFLNKLATLGIDSKDQWMEKIFVSVVWTLTNTTSNEDHSPDHAEAAAQVLAEYGLNKSSGNATQASLILIWKYIDTMLSKGSTSIAEKWCRFVLKHSIFQKTPDVEAKYFRKLALCVLEGYNPSTAQHILDNIPEACRNCPLTLYLMCRLTLLTGDASLSTTYIRALCKSEADSMYIWSCIADALQLGKTDTAIQYLQDIMIASDDSGLERLQISQLLQCMICTAHERGAGNCEIMLGHVTSLLESALTAAAAAQGKAFSSAELRWFACKSYNIALELYKQSSIQAVVKLIDVSTKFMGLEPKTEAEPSTDPLQHYLKCAFLQAIILASEARREKGCAKKENHYRKASAAIKQFKTHIQSLGVSSISVTNPPQPWAWIDKYRIILSLDFEVTVFLRQWEDLAKIIEASKPVAGAKLSSVFLDCLLRSGAPSSYLSQFVKQIIRTFHSPPSQSLTTESTDVLHTHLPRHLRCLFSLSIQAEEYILAESVLDQAVILNRDSSNSTRDTSTPYPKDELQWLATTAFNRAVEFFLVSADEECRRWAGKAIALADSISDDDNGELGRLLRRNLAKLQPA</sequence>
<dbReference type="VEuPathDB" id="FungiDB:ASPSYDRAFT_45368"/>
<dbReference type="RefSeq" id="XP_040702757.1">
    <property type="nucleotide sequence ID" value="XM_040847027.1"/>
</dbReference>
<dbReference type="AlphaFoldDB" id="A0A1L9THT9"/>
<evidence type="ECO:0000256" key="1">
    <source>
        <dbReference type="ARBA" id="ARBA00023254"/>
    </source>
</evidence>